<keyword evidence="2" id="KW-1185">Reference proteome</keyword>
<name>A0ABX0SJF9_9ACTN</name>
<dbReference type="EMBL" id="JAAMOZ010000003">
    <property type="protein sequence ID" value="NIH58464.1"/>
    <property type="molecule type" value="Genomic_DNA"/>
</dbReference>
<dbReference type="Proteomes" id="UP000749311">
    <property type="component" value="Unassembled WGS sequence"/>
</dbReference>
<dbReference type="RefSeq" id="WP_167170943.1">
    <property type="nucleotide sequence ID" value="NZ_BAAAOO010000020.1"/>
</dbReference>
<evidence type="ECO:0000313" key="1">
    <source>
        <dbReference type="EMBL" id="NIH58464.1"/>
    </source>
</evidence>
<gene>
    <name evidence="1" type="ORF">FB473_003159</name>
</gene>
<accession>A0ABX0SJF9</accession>
<protein>
    <submittedName>
        <fullName evidence="1">Uncharacterized protein</fullName>
    </submittedName>
</protein>
<sequence length="307" mass="32314">MTTAMGVQPDSNGNGLDPLSHRKIIAAQYANVGIMDGLEVSGRSDLTYAVAAGVAVCSRSVADGKTVAYWGGGQSPATSAGDPSNPRIDVVYLVAHDIAQGDADNHVTLGVLQGQAAASPVAPSLSSVPGALRLRSFRMPAGATATTSAVALDSYDYAIPYGSSLGLLGEDVQTMDGTGDGTPWHFYIEQPISFYLPTDRLVRFEFSGCISANGGESARGGWFVDFRVDGVDLAGSGNEFSLDNVWQTKRHEFTTALAAGQHTAQIRSANSWGSAPVFHYSARSVEGQSLTQYIGRVFRVWDQGVAQ</sequence>
<reference evidence="1 2" key="1">
    <citation type="submission" date="2020-02" db="EMBL/GenBank/DDBJ databases">
        <title>Sequencing the genomes of 1000 actinobacteria strains.</title>
        <authorList>
            <person name="Klenk H.-P."/>
        </authorList>
    </citation>
    <scope>NUCLEOTIDE SEQUENCE [LARGE SCALE GENOMIC DNA]</scope>
    <source>
        <strain evidence="1 2">DSM 19609</strain>
    </source>
</reference>
<organism evidence="1 2">
    <name type="scientific">Brooklawnia cerclae</name>
    <dbReference type="NCBI Taxonomy" id="349934"/>
    <lineage>
        <taxon>Bacteria</taxon>
        <taxon>Bacillati</taxon>
        <taxon>Actinomycetota</taxon>
        <taxon>Actinomycetes</taxon>
        <taxon>Propionibacteriales</taxon>
        <taxon>Propionibacteriaceae</taxon>
        <taxon>Brooklawnia</taxon>
    </lineage>
</organism>
<proteinExistence type="predicted"/>
<comment type="caution">
    <text evidence="1">The sequence shown here is derived from an EMBL/GenBank/DDBJ whole genome shotgun (WGS) entry which is preliminary data.</text>
</comment>
<evidence type="ECO:0000313" key="2">
    <source>
        <dbReference type="Proteomes" id="UP000749311"/>
    </source>
</evidence>